<keyword evidence="1" id="KW-0862">Zinc</keyword>
<feature type="region of interest" description="Disordered" evidence="2">
    <location>
        <begin position="525"/>
        <end position="546"/>
    </location>
</feature>
<dbReference type="PANTHER" id="PTHR33087">
    <property type="entry name" value="OS07G0539200 PROTEIN"/>
    <property type="match status" value="1"/>
</dbReference>
<evidence type="ECO:0000313" key="4">
    <source>
        <dbReference type="EMBL" id="KAG2624240.1"/>
    </source>
</evidence>
<dbReference type="InterPro" id="IPR001878">
    <property type="entry name" value="Znf_CCHC"/>
</dbReference>
<gene>
    <name evidence="4" type="ORF">PVAP13_3KG115027</name>
</gene>
<protein>
    <recommendedName>
        <fullName evidence="3">CCHC-type domain-containing protein</fullName>
    </recommendedName>
</protein>
<comment type="caution">
    <text evidence="4">The sequence shown here is derived from an EMBL/GenBank/DDBJ whole genome shotgun (WGS) entry which is preliminary data.</text>
</comment>
<dbReference type="Proteomes" id="UP000823388">
    <property type="component" value="Chromosome 3K"/>
</dbReference>
<feature type="compositionally biased region" description="Pro residues" evidence="2">
    <location>
        <begin position="289"/>
        <end position="301"/>
    </location>
</feature>
<dbReference type="SMART" id="SM00343">
    <property type="entry name" value="ZnF_C2HC"/>
    <property type="match status" value="2"/>
</dbReference>
<feature type="domain" description="CCHC-type" evidence="3">
    <location>
        <begin position="187"/>
        <end position="203"/>
    </location>
</feature>
<feature type="compositionally biased region" description="Gly residues" evidence="2">
    <location>
        <begin position="571"/>
        <end position="592"/>
    </location>
</feature>
<dbReference type="GO" id="GO:0003676">
    <property type="term" value="F:nucleic acid binding"/>
    <property type="evidence" value="ECO:0007669"/>
    <property type="project" value="InterPro"/>
</dbReference>
<evidence type="ECO:0000259" key="3">
    <source>
        <dbReference type="PROSITE" id="PS50158"/>
    </source>
</evidence>
<evidence type="ECO:0000256" key="1">
    <source>
        <dbReference type="PROSITE-ProRule" id="PRU00047"/>
    </source>
</evidence>
<feature type="region of interest" description="Disordered" evidence="2">
    <location>
        <begin position="245"/>
        <end position="306"/>
    </location>
</feature>
<keyword evidence="1" id="KW-0863">Zinc-finger</keyword>
<feature type="compositionally biased region" description="Low complexity" evidence="2">
    <location>
        <begin position="117"/>
        <end position="126"/>
    </location>
</feature>
<evidence type="ECO:0000313" key="5">
    <source>
        <dbReference type="Proteomes" id="UP000823388"/>
    </source>
</evidence>
<feature type="compositionally biased region" description="Acidic residues" evidence="2">
    <location>
        <begin position="65"/>
        <end position="74"/>
    </location>
</feature>
<proteinExistence type="predicted"/>
<dbReference type="GO" id="GO:0008270">
    <property type="term" value="F:zinc ion binding"/>
    <property type="evidence" value="ECO:0007669"/>
    <property type="project" value="UniProtKB-KW"/>
</dbReference>
<feature type="region of interest" description="Disordered" evidence="2">
    <location>
        <begin position="832"/>
        <end position="851"/>
    </location>
</feature>
<accession>A0A8T0UNP3</accession>
<keyword evidence="5" id="KW-1185">Reference proteome</keyword>
<dbReference type="Gene3D" id="4.10.60.10">
    <property type="entry name" value="Zinc finger, CCHC-type"/>
    <property type="match status" value="1"/>
</dbReference>
<dbReference type="PANTHER" id="PTHR33087:SF38">
    <property type="entry name" value="OS10G0201600 PROTEIN"/>
    <property type="match status" value="1"/>
</dbReference>
<evidence type="ECO:0000256" key="2">
    <source>
        <dbReference type="SAM" id="MobiDB-lite"/>
    </source>
</evidence>
<dbReference type="PROSITE" id="PS50158">
    <property type="entry name" value="ZF_CCHC"/>
    <property type="match status" value="1"/>
</dbReference>
<dbReference type="EMBL" id="CM029041">
    <property type="protein sequence ID" value="KAG2624240.1"/>
    <property type="molecule type" value="Genomic_DNA"/>
</dbReference>
<dbReference type="AlphaFoldDB" id="A0A8T0UNP3"/>
<sequence>MGSPSPPPPPPPPAPRGGRSGSRSTPEPRRQLNPDAAPFSPSPGAGPSRPVEESPKGICFSIPSDSDEDEDDVEELHWLPPCTSPMGKGAAVVGRRRSASPTRNLDGPMADARRSGRAPPRSSSPPLVDEDGFRWVVSRRRLREDAHRVRPPPPPRVRRPVPADLVGRCFNCLAFDHVASQCVNPSRCLRCEKIGHVAKNCKRPRCAPLRGRGRPVRRANPHVDAAVASNYRGVDRSAAFASTASLGSASTGRDYSGPPSICAASPTERSTSPASRRLSPAGRSEGRSSPPPFPPELPPGHPTRRIPLVTRTIARTEELQLEEDAMVATALVVLVLGTRPSLAPYQVRRFIQENYGMVGSDFTLLRYWPEDFLVIFRNPADLQRVLDAPPLPRADMILRFRRWNRLATADGETMRYRVMLEIRGLPAHAWSAATAQVILGDSCATPELTPITVARADLRRFQTAVWCSDPDLIPNEAVIRIPEKVDVSGDNNLFLRPKETIHHDLRLLRYRVEIEILEIHDWNDSGSSDDGGTLPDRVISDSDSDEDYQGLTQHLLPRLWPRRTVFRTPGYGDGAGDTSGGGGGASLGGAADGGNSAPMDRESRGWSFPCSIRFGSFGCVDVSPGRCMRAEPIMRPNCSVLDEAVVQLALERDVAVTGRAFDPMLFETAVQAHFDLARVAAASVRAFDPMIAEADGAGRVRTWVHDDAGMPGPVQLDKRTSHLLSDPMLAEFNLQPPPSEPAMDEVVAVPAADNDISALVDLESVHSVADLVAVRFDVQDPQPLSHVSDDMHNVTVARGARETLPLHLFAGAEIPTNDVIADFARAVCTDAPPPPLVASPPRRRSRPQPEEFTIRRSERLARKSRYRATKPVVQAQNIMMKKLGITSDSQPPDASSFQQFTATFSSTLTTSHCEALDALLPAGMGSLATEVASPMMVS</sequence>
<organism evidence="4 5">
    <name type="scientific">Panicum virgatum</name>
    <name type="common">Blackwell switchgrass</name>
    <dbReference type="NCBI Taxonomy" id="38727"/>
    <lineage>
        <taxon>Eukaryota</taxon>
        <taxon>Viridiplantae</taxon>
        <taxon>Streptophyta</taxon>
        <taxon>Embryophyta</taxon>
        <taxon>Tracheophyta</taxon>
        <taxon>Spermatophyta</taxon>
        <taxon>Magnoliopsida</taxon>
        <taxon>Liliopsida</taxon>
        <taxon>Poales</taxon>
        <taxon>Poaceae</taxon>
        <taxon>PACMAD clade</taxon>
        <taxon>Panicoideae</taxon>
        <taxon>Panicodae</taxon>
        <taxon>Paniceae</taxon>
        <taxon>Panicinae</taxon>
        <taxon>Panicum</taxon>
        <taxon>Panicum sect. Hiantes</taxon>
    </lineage>
</organism>
<feature type="compositionally biased region" description="Low complexity" evidence="2">
    <location>
        <begin position="34"/>
        <end position="49"/>
    </location>
</feature>
<dbReference type="InterPro" id="IPR036875">
    <property type="entry name" value="Znf_CCHC_sf"/>
</dbReference>
<feature type="region of interest" description="Disordered" evidence="2">
    <location>
        <begin position="570"/>
        <end position="602"/>
    </location>
</feature>
<dbReference type="InterPro" id="IPR053253">
    <property type="entry name" value="Sex_diff_modulator"/>
</dbReference>
<dbReference type="SUPFAM" id="SSF57756">
    <property type="entry name" value="Retrovirus zinc finger-like domains"/>
    <property type="match status" value="1"/>
</dbReference>
<feature type="region of interest" description="Disordered" evidence="2">
    <location>
        <begin position="1"/>
        <end position="129"/>
    </location>
</feature>
<keyword evidence="1" id="KW-0479">Metal-binding</keyword>
<reference evidence="4" key="1">
    <citation type="submission" date="2020-05" db="EMBL/GenBank/DDBJ databases">
        <title>WGS assembly of Panicum virgatum.</title>
        <authorList>
            <person name="Lovell J.T."/>
            <person name="Jenkins J."/>
            <person name="Shu S."/>
            <person name="Juenger T.E."/>
            <person name="Schmutz J."/>
        </authorList>
    </citation>
    <scope>NUCLEOTIDE SEQUENCE</scope>
    <source>
        <strain evidence="4">AP13</strain>
    </source>
</reference>
<feature type="compositionally biased region" description="Pro residues" evidence="2">
    <location>
        <begin position="1"/>
        <end position="15"/>
    </location>
</feature>
<name>A0A8T0UNP3_PANVG</name>